<feature type="region of interest" description="Disordered" evidence="3">
    <location>
        <begin position="1"/>
        <end position="22"/>
    </location>
</feature>
<comment type="similarity">
    <text evidence="1">Belongs to the PIGL family.</text>
</comment>
<evidence type="ECO:0000256" key="4">
    <source>
        <dbReference type="SAM" id="Phobius"/>
    </source>
</evidence>
<evidence type="ECO:0000256" key="1">
    <source>
        <dbReference type="ARBA" id="ARBA00006066"/>
    </source>
</evidence>
<evidence type="ECO:0000313" key="5">
    <source>
        <dbReference type="EMBL" id="KAF0732537.1"/>
    </source>
</evidence>
<organism evidence="5 6">
    <name type="scientific">Aphanomyces euteiches</name>
    <dbReference type="NCBI Taxonomy" id="100861"/>
    <lineage>
        <taxon>Eukaryota</taxon>
        <taxon>Sar</taxon>
        <taxon>Stramenopiles</taxon>
        <taxon>Oomycota</taxon>
        <taxon>Saprolegniomycetes</taxon>
        <taxon>Saprolegniales</taxon>
        <taxon>Verrucalvaceae</taxon>
        <taxon>Aphanomyces</taxon>
    </lineage>
</organism>
<dbReference type="AlphaFoldDB" id="A0A6G0WYB3"/>
<feature type="transmembrane region" description="Helical" evidence="4">
    <location>
        <begin position="30"/>
        <end position="49"/>
    </location>
</feature>
<dbReference type="Pfam" id="PF02585">
    <property type="entry name" value="PIG-L"/>
    <property type="match status" value="1"/>
</dbReference>
<feature type="compositionally biased region" description="Basic and acidic residues" evidence="3">
    <location>
        <begin position="9"/>
        <end position="21"/>
    </location>
</feature>
<keyword evidence="4" id="KW-0812">Transmembrane</keyword>
<keyword evidence="4" id="KW-1133">Transmembrane helix</keyword>
<dbReference type="Proteomes" id="UP000481153">
    <property type="component" value="Unassembled WGS sequence"/>
</dbReference>
<keyword evidence="6" id="KW-1185">Reference proteome</keyword>
<evidence type="ECO:0000256" key="2">
    <source>
        <dbReference type="ARBA" id="ARBA00012176"/>
    </source>
</evidence>
<reference evidence="5 6" key="1">
    <citation type="submission" date="2019-07" db="EMBL/GenBank/DDBJ databases">
        <title>Genomics analysis of Aphanomyces spp. identifies a new class of oomycete effector associated with host adaptation.</title>
        <authorList>
            <person name="Gaulin E."/>
        </authorList>
    </citation>
    <scope>NUCLEOTIDE SEQUENCE [LARGE SCALE GENOMIC DNA]</scope>
    <source>
        <strain evidence="5 6">ATCC 201684</strain>
    </source>
</reference>
<keyword evidence="4" id="KW-0472">Membrane</keyword>
<gene>
    <name evidence="5" type="ORF">Ae201684_010430</name>
</gene>
<dbReference type="GO" id="GO:0000225">
    <property type="term" value="F:N-acetylglucosaminylphosphatidylinositol deacetylase activity"/>
    <property type="evidence" value="ECO:0007669"/>
    <property type="project" value="UniProtKB-EC"/>
</dbReference>
<proteinExistence type="inferred from homology"/>
<dbReference type="InterPro" id="IPR003737">
    <property type="entry name" value="GlcNAc_PI_deacetylase-related"/>
</dbReference>
<dbReference type="InterPro" id="IPR024078">
    <property type="entry name" value="LmbE-like_dom_sf"/>
</dbReference>
<evidence type="ECO:0000313" key="6">
    <source>
        <dbReference type="Proteomes" id="UP000481153"/>
    </source>
</evidence>
<dbReference type="EC" id="3.5.1.89" evidence="2"/>
<evidence type="ECO:0000256" key="3">
    <source>
        <dbReference type="SAM" id="MobiDB-lite"/>
    </source>
</evidence>
<accession>A0A6G0WYB3</accession>
<dbReference type="EMBL" id="VJMJ01000131">
    <property type="protein sequence ID" value="KAF0732537.1"/>
    <property type="molecule type" value="Genomic_DNA"/>
</dbReference>
<dbReference type="SUPFAM" id="SSF102588">
    <property type="entry name" value="LmbE-like"/>
    <property type="match status" value="1"/>
</dbReference>
<dbReference type="Gene3D" id="3.40.50.10320">
    <property type="entry name" value="LmbE-like"/>
    <property type="match status" value="1"/>
</dbReference>
<dbReference type="VEuPathDB" id="FungiDB:AeMF1_021563"/>
<sequence>MESEMPPKPLKDDVYQEMDRQPRRRSRRSICVAIFVTLGIVISAVVLLLPRHRNMETNSAVGVNVVNGSANVSFTSMNSSHWLPIDDLNFFHKKTASGISNVYDPPSNTLVEPTTRTQIIFRSRVVSMRECAIIARAYNKSFFSWESDRQVCYLNDPTPAMAIDTGANYETKEECVRMCNRTLKCGGMTFLNGICTFYKATMLTNASIAAGWIIPKTSKKAANATVAPPRPYNGKASAVHFYITAHQDDHELFMSKALYASFHDPSSKVVFIYLTAGDANRTDGWWQAREVGTLAASKFSVQDFGYYIVESKEETARILGRAVHRVTIGNAVHYMLRLSECNMTVLVKNQPVPTPFLPLGNVSSIADGGYSNLTDVQDVVQEILRSESKNITTVAAYMSEFFTSGNDHELHKATGLLAAKAIELEPRLAPCTSKTFFFGYQYWLSAVNMVDPELSFQRRMWLALSAAALAVYPKKDVWSNHAINLGRTYVSRANLTNATCSS</sequence>
<name>A0A6G0WYB3_9STRA</name>
<comment type="caution">
    <text evidence="5">The sequence shown here is derived from an EMBL/GenBank/DDBJ whole genome shotgun (WGS) entry which is preliminary data.</text>
</comment>
<protein>
    <recommendedName>
        <fullName evidence="2">N-acetylglucosaminylphosphatidylinositol deacetylase</fullName>
        <ecNumber evidence="2">3.5.1.89</ecNumber>
    </recommendedName>
</protein>